<keyword evidence="2" id="KW-0677">Repeat</keyword>
<dbReference type="PANTHER" id="PTHR24412">
    <property type="entry name" value="KELCH PROTEIN"/>
    <property type="match status" value="1"/>
</dbReference>
<reference evidence="4" key="1">
    <citation type="journal article" date="2019" name="Int. J. Syst. Evol. Microbiol.">
        <title>The Global Catalogue of Microorganisms (GCM) 10K type strain sequencing project: providing services to taxonomists for standard genome sequencing and annotation.</title>
        <authorList>
            <consortium name="The Broad Institute Genomics Platform"/>
            <consortium name="The Broad Institute Genome Sequencing Center for Infectious Disease"/>
            <person name="Wu L."/>
            <person name="Ma J."/>
        </authorList>
    </citation>
    <scope>NUCLEOTIDE SEQUENCE [LARGE SCALE GENOMIC DNA]</scope>
    <source>
        <strain evidence="4">KCTC 23299</strain>
    </source>
</reference>
<evidence type="ECO:0000256" key="2">
    <source>
        <dbReference type="ARBA" id="ARBA00022737"/>
    </source>
</evidence>
<protein>
    <submittedName>
        <fullName evidence="3">Kelch repeat-containing protein</fullName>
    </submittedName>
</protein>
<comment type="caution">
    <text evidence="3">The sequence shown here is derived from an EMBL/GenBank/DDBJ whole genome shotgun (WGS) entry which is preliminary data.</text>
</comment>
<keyword evidence="4" id="KW-1185">Reference proteome</keyword>
<accession>A0ABW5ZYQ6</accession>
<dbReference type="Proteomes" id="UP001597511">
    <property type="component" value="Unassembled WGS sequence"/>
</dbReference>
<keyword evidence="1" id="KW-0880">Kelch repeat</keyword>
<evidence type="ECO:0000313" key="3">
    <source>
        <dbReference type="EMBL" id="MFD2918163.1"/>
    </source>
</evidence>
<dbReference type="RefSeq" id="WP_386093793.1">
    <property type="nucleotide sequence ID" value="NZ_JBHUOZ010000001.1"/>
</dbReference>
<gene>
    <name evidence="3" type="ORF">ACFS6H_00500</name>
</gene>
<dbReference type="PROSITE" id="PS51257">
    <property type="entry name" value="PROKAR_LIPOPROTEIN"/>
    <property type="match status" value="1"/>
</dbReference>
<dbReference type="EMBL" id="JBHUOZ010000001">
    <property type="protein sequence ID" value="MFD2918163.1"/>
    <property type="molecule type" value="Genomic_DNA"/>
</dbReference>
<dbReference type="InterPro" id="IPR006652">
    <property type="entry name" value="Kelch_1"/>
</dbReference>
<dbReference type="Pfam" id="PF01344">
    <property type="entry name" value="Kelch_1"/>
    <property type="match status" value="1"/>
</dbReference>
<dbReference type="Gene3D" id="2.120.10.80">
    <property type="entry name" value="Kelch-type beta propeller"/>
    <property type="match status" value="2"/>
</dbReference>
<dbReference type="PANTHER" id="PTHR24412:SF497">
    <property type="entry name" value="KELCH-LIKE PROTEIN 18"/>
    <property type="match status" value="1"/>
</dbReference>
<proteinExistence type="predicted"/>
<evidence type="ECO:0000256" key="1">
    <source>
        <dbReference type="ARBA" id="ARBA00022441"/>
    </source>
</evidence>
<organism evidence="3 4">
    <name type="scientific">Terrimonas rubra</name>
    <dbReference type="NCBI Taxonomy" id="1035890"/>
    <lineage>
        <taxon>Bacteria</taxon>
        <taxon>Pseudomonadati</taxon>
        <taxon>Bacteroidota</taxon>
        <taxon>Chitinophagia</taxon>
        <taxon>Chitinophagales</taxon>
        <taxon>Chitinophagaceae</taxon>
        <taxon>Terrimonas</taxon>
    </lineage>
</organism>
<sequence>MKQIHAYLMGATMITASAIFSVGCSKSTDSDEDLIGNWKRADDFEGNARGEAVSFTIGDYAYVSTGSTITERFKDLWEYNLNRRYWTQMAELPGNARNSAVAFAIGTKGYVGTGYDGVSRLNDFWEYDQVANAWSRKADFAGTARYDAVAFSVGGKGYIACGYDGNYLKDVWEFTPGASAGDAGSWIQKASVGGSKRRAAQAFVVNGVAYICSGNNNGELLTDLWSFNPTANEWTEKNKIYNYTDDTFDDDYSGIARYNGTTVVMGNYVYLTTGYSSSLTSTTWRYDPANDRWLQKTGFEGAAREGAVSFTLNNRGFVLTGISGSDVKDNAYEFLPDAEQVDND</sequence>
<evidence type="ECO:0000313" key="4">
    <source>
        <dbReference type="Proteomes" id="UP001597511"/>
    </source>
</evidence>
<name>A0ABW5ZYQ6_9BACT</name>
<dbReference type="SUPFAM" id="SSF117281">
    <property type="entry name" value="Kelch motif"/>
    <property type="match status" value="2"/>
</dbReference>
<dbReference type="InterPro" id="IPR015915">
    <property type="entry name" value="Kelch-typ_b-propeller"/>
</dbReference>